<dbReference type="FunFam" id="1.20.1280.50:FF:000008">
    <property type="entry name" value="F-box only protein 6"/>
    <property type="match status" value="1"/>
</dbReference>
<dbReference type="PROSITE" id="PS50181">
    <property type="entry name" value="FBOX"/>
    <property type="match status" value="1"/>
</dbReference>
<dbReference type="Pfam" id="PF00646">
    <property type="entry name" value="F-box"/>
    <property type="match status" value="1"/>
</dbReference>
<accession>A0A9D4UQT9</accession>
<dbReference type="InterPro" id="IPR015915">
    <property type="entry name" value="Kelch-typ_b-propeller"/>
</dbReference>
<dbReference type="PANTHER" id="PTHR31672">
    <property type="entry name" value="BNACNNG10540D PROTEIN"/>
    <property type="match status" value="1"/>
</dbReference>
<dbReference type="OrthoDB" id="1893842at2759"/>
<reference evidence="3" key="1">
    <citation type="submission" date="2021-01" db="EMBL/GenBank/DDBJ databases">
        <title>Adiantum capillus-veneris genome.</title>
        <authorList>
            <person name="Fang Y."/>
            <person name="Liao Q."/>
        </authorList>
    </citation>
    <scope>NUCLEOTIDE SEQUENCE</scope>
    <source>
        <strain evidence="3">H3</strain>
        <tissue evidence="3">Leaf</tissue>
    </source>
</reference>
<dbReference type="EMBL" id="JABFUD020000013">
    <property type="protein sequence ID" value="KAI5071733.1"/>
    <property type="molecule type" value="Genomic_DNA"/>
</dbReference>
<dbReference type="AlphaFoldDB" id="A0A9D4UQT9"/>
<proteinExistence type="predicted"/>
<organism evidence="3 4">
    <name type="scientific">Adiantum capillus-veneris</name>
    <name type="common">Maidenhair fern</name>
    <dbReference type="NCBI Taxonomy" id="13818"/>
    <lineage>
        <taxon>Eukaryota</taxon>
        <taxon>Viridiplantae</taxon>
        <taxon>Streptophyta</taxon>
        <taxon>Embryophyta</taxon>
        <taxon>Tracheophyta</taxon>
        <taxon>Polypodiopsida</taxon>
        <taxon>Polypodiidae</taxon>
        <taxon>Polypodiales</taxon>
        <taxon>Pteridineae</taxon>
        <taxon>Pteridaceae</taxon>
        <taxon>Vittarioideae</taxon>
        <taxon>Adiantum</taxon>
    </lineage>
</organism>
<dbReference type="Gene3D" id="1.20.1280.50">
    <property type="match status" value="1"/>
</dbReference>
<evidence type="ECO:0000313" key="3">
    <source>
        <dbReference type="EMBL" id="KAI5071733.1"/>
    </source>
</evidence>
<dbReference type="PANTHER" id="PTHR31672:SF12">
    <property type="entry name" value="F-BOX DOMAIN-CONTAINING PROTEIN"/>
    <property type="match status" value="1"/>
</dbReference>
<name>A0A9D4UQT9_ADICA</name>
<dbReference type="InterPro" id="IPR036047">
    <property type="entry name" value="F-box-like_dom_sf"/>
</dbReference>
<dbReference type="InterPro" id="IPR017451">
    <property type="entry name" value="F-box-assoc_interact_dom"/>
</dbReference>
<dbReference type="NCBIfam" id="TIGR01640">
    <property type="entry name" value="F_box_assoc_1"/>
    <property type="match status" value="1"/>
</dbReference>
<dbReference type="InterPro" id="IPR001810">
    <property type="entry name" value="F-box_dom"/>
</dbReference>
<keyword evidence="4" id="KW-1185">Reference proteome</keyword>
<dbReference type="InterPro" id="IPR050796">
    <property type="entry name" value="SCF_F-box_component"/>
</dbReference>
<protein>
    <recommendedName>
        <fullName evidence="2">F-box domain-containing protein</fullName>
    </recommendedName>
</protein>
<dbReference type="Pfam" id="PF08268">
    <property type="entry name" value="FBA_3"/>
    <property type="match status" value="1"/>
</dbReference>
<keyword evidence="1" id="KW-0677">Repeat</keyword>
<dbReference type="SUPFAM" id="SSF117281">
    <property type="entry name" value="Kelch motif"/>
    <property type="match status" value="1"/>
</dbReference>
<feature type="domain" description="F-box" evidence="2">
    <location>
        <begin position="171"/>
        <end position="216"/>
    </location>
</feature>
<evidence type="ECO:0000259" key="2">
    <source>
        <dbReference type="PROSITE" id="PS50181"/>
    </source>
</evidence>
<dbReference type="Proteomes" id="UP000886520">
    <property type="component" value="Chromosome 13"/>
</dbReference>
<evidence type="ECO:0000256" key="1">
    <source>
        <dbReference type="ARBA" id="ARBA00022737"/>
    </source>
</evidence>
<dbReference type="SMART" id="SM00256">
    <property type="entry name" value="FBOX"/>
    <property type="match status" value="1"/>
</dbReference>
<sequence>MLGQVEDPTAATLEWSSILLRSFLMEAGLSMVEMEAPYMSYYLDQAGAGLVDTGGGGTGYPSHAHHHQAAKQLQEEDDDDDDMRHHLMTLQQQQQQHLAAAPPPCKKSKLQQLMQMSNMLQASVVPPPPCMIINAVAADSTSAITSVDTMMQGGGGSASDTAGAAPPWLDPRIWSQLPEKLVERVVASLPLPSFFRSRLVCKRWYSLMFSDSFLELCAKVRPARPWFLLFRRGVWSEAFVFDAVGRAWFRLDLSFLPPHFNVVAAAGGLLCCISEARGCKTVLICNPLTRVCVQLPSALKERFVPTVGMVVDPITKAYRAIVAGDDLISPFAVKNLTTEVYDSRLQQWRMTAPLPRLCNLESGKTTYANGFFYCMNYSPFSVLAYDTEQGVWSKIQAPMRRFLRTPNLVECRGRLVLVAAVEKNKLNVPKSIRIWGLQHSRTTWVELERMPQGLYEEFMRISGHKAFHCIGHGNLILITLPDCPEMLLYDFYEKVWRWAPRCPFDSPESVGMPHSLVPEAQGFHAFAFDPRLEASVY</sequence>
<evidence type="ECO:0000313" key="4">
    <source>
        <dbReference type="Proteomes" id="UP000886520"/>
    </source>
</evidence>
<comment type="caution">
    <text evidence="3">The sequence shown here is derived from an EMBL/GenBank/DDBJ whole genome shotgun (WGS) entry which is preliminary data.</text>
</comment>
<dbReference type="InterPro" id="IPR013187">
    <property type="entry name" value="F-box-assoc_dom_typ3"/>
</dbReference>
<dbReference type="Gene3D" id="2.120.10.80">
    <property type="entry name" value="Kelch-type beta propeller"/>
    <property type="match status" value="1"/>
</dbReference>
<gene>
    <name evidence="3" type="ORF">GOP47_0013984</name>
</gene>
<dbReference type="SUPFAM" id="SSF81383">
    <property type="entry name" value="F-box domain"/>
    <property type="match status" value="1"/>
</dbReference>